<feature type="compositionally biased region" description="Basic and acidic residues" evidence="1">
    <location>
        <begin position="22"/>
        <end position="37"/>
    </location>
</feature>
<feature type="transmembrane region" description="Helical" evidence="2">
    <location>
        <begin position="62"/>
        <end position="84"/>
    </location>
</feature>
<name>A0A7K1T7J4_9ACTN</name>
<feature type="region of interest" description="Disordered" evidence="1">
    <location>
        <begin position="1"/>
        <end position="43"/>
    </location>
</feature>
<dbReference type="Pfam" id="PF14014">
    <property type="entry name" value="DUF4230"/>
    <property type="match status" value="1"/>
</dbReference>
<dbReference type="InterPro" id="IPR025324">
    <property type="entry name" value="DUF4230"/>
</dbReference>
<sequence>MENESQRPKELASWESEEELSLDGRENRLRKSGHREDPDELVGGRGSAWRAFLRKVPLKIKILSLVVVAILIILIFGVALPLALDNDETQYLSDATLKSAVDIGDLEVVDYTYKGIADKTSQFLWAENVDYRVKYEAHVRASYDMSAIDFRVNNEDKSVTVLLPDVEISDPVLDETKFGYLPENATADVRDVIALCKEDVASEFSDAGLRTEAMESVRETVEALIRPLLDSAWQIEFEEVSAKEESGREGMQNEAE</sequence>
<keyword evidence="2" id="KW-0472">Membrane</keyword>
<dbReference type="RefSeq" id="WP_114540367.1">
    <property type="nucleotide sequence ID" value="NZ_JARFIT010000011.1"/>
</dbReference>
<gene>
    <name evidence="3" type="ORF">GO707_10285</name>
</gene>
<reference evidence="3 4" key="1">
    <citation type="submission" date="2019-11" db="EMBL/GenBank/DDBJ databases">
        <title>Whole genome shotgun sequencing (WGS) data from Adlercreutzia equolifaciens ResAG-91, Eggerthella lenta MRI-F36, MRI-F37, MRI-F40, ResAG-49, ResAG-88, ResAG-121, ResAG-145, and Gordonibacter sp. ResAG-5, ResAG-26, ResAG-43, ResAG-50, ResAG-59.</title>
        <authorList>
            <person name="Stoll D.A."/>
            <person name="Danylec N."/>
            <person name="Franz C.M.A.P."/>
            <person name="Huch M."/>
        </authorList>
    </citation>
    <scope>NUCLEOTIDE SEQUENCE [LARGE SCALE GENOMIC DNA]</scope>
    <source>
        <strain evidence="3 4">ResAG-91</strain>
    </source>
</reference>
<keyword evidence="2" id="KW-1133">Transmembrane helix</keyword>
<feature type="compositionally biased region" description="Basic and acidic residues" evidence="1">
    <location>
        <begin position="1"/>
        <end position="12"/>
    </location>
</feature>
<organism evidence="3 4">
    <name type="scientific">Adlercreutzia rubneri</name>
    <dbReference type="NCBI Taxonomy" id="2916441"/>
    <lineage>
        <taxon>Bacteria</taxon>
        <taxon>Bacillati</taxon>
        <taxon>Actinomycetota</taxon>
        <taxon>Coriobacteriia</taxon>
        <taxon>Eggerthellales</taxon>
        <taxon>Eggerthellaceae</taxon>
        <taxon>Adlercreutzia</taxon>
    </lineage>
</organism>
<protein>
    <submittedName>
        <fullName evidence="3">DUF4230 domain-containing protein</fullName>
    </submittedName>
</protein>
<accession>A0A7K1T7J4</accession>
<dbReference type="EMBL" id="WPOO01000022">
    <property type="protein sequence ID" value="MVN59608.1"/>
    <property type="molecule type" value="Genomic_DNA"/>
</dbReference>
<dbReference type="Proteomes" id="UP000488839">
    <property type="component" value="Unassembled WGS sequence"/>
</dbReference>
<keyword evidence="2" id="KW-0812">Transmembrane</keyword>
<evidence type="ECO:0000256" key="1">
    <source>
        <dbReference type="SAM" id="MobiDB-lite"/>
    </source>
</evidence>
<keyword evidence="4" id="KW-1185">Reference proteome</keyword>
<comment type="caution">
    <text evidence="3">The sequence shown here is derived from an EMBL/GenBank/DDBJ whole genome shotgun (WGS) entry which is preliminary data.</text>
</comment>
<dbReference type="AlphaFoldDB" id="A0A7K1T7J4"/>
<proteinExistence type="predicted"/>
<evidence type="ECO:0000313" key="4">
    <source>
        <dbReference type="Proteomes" id="UP000488839"/>
    </source>
</evidence>
<evidence type="ECO:0000313" key="3">
    <source>
        <dbReference type="EMBL" id="MVN59608.1"/>
    </source>
</evidence>
<evidence type="ECO:0000256" key="2">
    <source>
        <dbReference type="SAM" id="Phobius"/>
    </source>
</evidence>